<dbReference type="AlphaFoldDB" id="M0CIQ6"/>
<evidence type="ECO:0000256" key="1">
    <source>
        <dbReference type="SAM" id="Phobius"/>
    </source>
</evidence>
<proteinExistence type="predicted"/>
<dbReference type="EMBL" id="AOIU01000037">
    <property type="protein sequence ID" value="ELZ21779.1"/>
    <property type="molecule type" value="Genomic_DNA"/>
</dbReference>
<feature type="transmembrane region" description="Helical" evidence="1">
    <location>
        <begin position="6"/>
        <end position="28"/>
    </location>
</feature>
<keyword evidence="1" id="KW-1133">Transmembrane helix</keyword>
<dbReference type="eggNOG" id="arCOG08202">
    <property type="taxonomic scope" value="Archaea"/>
</dbReference>
<dbReference type="OrthoDB" id="305392at2157"/>
<reference evidence="2 3" key="1">
    <citation type="journal article" date="2014" name="PLoS Genet.">
        <title>Phylogenetically driven sequencing of extremely halophilic archaea reveals strategies for static and dynamic osmo-response.</title>
        <authorList>
            <person name="Becker E.A."/>
            <person name="Seitzer P.M."/>
            <person name="Tritt A."/>
            <person name="Larsen D."/>
            <person name="Krusor M."/>
            <person name="Yao A.I."/>
            <person name="Wu D."/>
            <person name="Madern D."/>
            <person name="Eisen J.A."/>
            <person name="Darling A.E."/>
            <person name="Facciotti M.T."/>
        </authorList>
    </citation>
    <scope>NUCLEOTIDE SEQUENCE [LARGE SCALE GENOMIC DNA]</scope>
    <source>
        <strain evidence="2 3">2-9-1</strain>
    </source>
</reference>
<dbReference type="RefSeq" id="WP_006885379.1">
    <property type="nucleotide sequence ID" value="NZ_AOIU01000037.1"/>
</dbReference>
<dbReference type="Proteomes" id="UP000011626">
    <property type="component" value="Unassembled WGS sequence"/>
</dbReference>
<evidence type="ECO:0000313" key="3">
    <source>
        <dbReference type="Proteomes" id="UP000011626"/>
    </source>
</evidence>
<accession>M0CIQ6</accession>
<keyword evidence="1" id="KW-0812">Transmembrane</keyword>
<evidence type="ECO:0000313" key="2">
    <source>
        <dbReference type="EMBL" id="ELZ21779.1"/>
    </source>
</evidence>
<comment type="caution">
    <text evidence="2">The sequence shown here is derived from an EMBL/GenBank/DDBJ whole genome shotgun (WGS) entry which is preliminary data.</text>
</comment>
<sequence length="54" mass="6002">MPLQYLLPAMVAFVFVILADYAGALRALNVYFYPDQNGVFLSDDSDPRATGRCD</sequence>
<gene>
    <name evidence="2" type="ORF">C475_18571</name>
</gene>
<keyword evidence="1" id="KW-0472">Membrane</keyword>
<name>M0CIQ6_9EURY</name>
<keyword evidence="3" id="KW-1185">Reference proteome</keyword>
<protein>
    <submittedName>
        <fullName evidence="2">Uncharacterized protein</fullName>
    </submittedName>
</protein>
<organism evidence="2 3">
    <name type="scientific">Halosimplex carlsbadense 2-9-1</name>
    <dbReference type="NCBI Taxonomy" id="797114"/>
    <lineage>
        <taxon>Archaea</taxon>
        <taxon>Methanobacteriati</taxon>
        <taxon>Methanobacteriota</taxon>
        <taxon>Stenosarchaea group</taxon>
        <taxon>Halobacteria</taxon>
        <taxon>Halobacteriales</taxon>
        <taxon>Haloarculaceae</taxon>
        <taxon>Halosimplex</taxon>
    </lineage>
</organism>